<comment type="similarity">
    <text evidence="1 4">Belongs to the glycerate kinase type-1 family.</text>
</comment>
<dbReference type="InterPro" id="IPR004381">
    <property type="entry name" value="Glycerate_kinase"/>
</dbReference>
<reference evidence="5 6" key="1">
    <citation type="submission" date="2020-08" db="EMBL/GenBank/DDBJ databases">
        <title>Sequencing the genomes of 1000 actinobacteria strains.</title>
        <authorList>
            <person name="Klenk H.-P."/>
        </authorList>
    </citation>
    <scope>NUCLEOTIDE SEQUENCE [LARGE SCALE GENOMIC DNA]</scope>
    <source>
        <strain evidence="5 6">DSM 22826</strain>
    </source>
</reference>
<dbReference type="InterPro" id="IPR018197">
    <property type="entry name" value="Glycerate_kinase_RE-like"/>
</dbReference>
<dbReference type="GO" id="GO:0031388">
    <property type="term" value="P:organic acid phosphorylation"/>
    <property type="evidence" value="ECO:0007669"/>
    <property type="project" value="UniProtKB-UniRule"/>
</dbReference>
<dbReference type="EC" id="2.7.1.31" evidence="5"/>
<dbReference type="EMBL" id="JACHVS010000001">
    <property type="protein sequence ID" value="MBB2994562.1"/>
    <property type="molecule type" value="Genomic_DNA"/>
</dbReference>
<sequence>MLIVIAPDKFKGSLTGAEVARALREGIERVLPDARTVLIPVADGGEGTLAAALEAGHRESRHTVTGPTGRDLEAAIAIDGASAVIELAAASGLDLLPGGALDALGSTSLGAGQLIAAALDTGARRIVLGVGGSACTDGGAGLLRGLGARLLDLAGNPVPQGGGGLGLIHEVDLAGMDPRLELTEFVLAADVDNPLLGTNGAAAVFGPQKGAGPAEVTTLESGLEHWVSVLDVALGEGRARAAAVLPGAGAAGGAGFAALAVLGAERRRGIDVVLELTGLHAALAGAAAVITGEGSLDLQSLAGKAPVGVASVATAAGIPAHAVCGRSLLDEDQTRGAGFGQVVSLTSLEPDPVVCMADAARLVAEAGAVIARGLLEGEMMVTTNQGGISA</sequence>
<accession>A0A839QMX0</accession>
<keyword evidence="6" id="KW-1185">Reference proteome</keyword>
<organism evidence="5 6">
    <name type="scientific">Paeniglutamicibacter cryotolerans</name>
    <dbReference type="NCBI Taxonomy" id="670079"/>
    <lineage>
        <taxon>Bacteria</taxon>
        <taxon>Bacillati</taxon>
        <taxon>Actinomycetota</taxon>
        <taxon>Actinomycetes</taxon>
        <taxon>Micrococcales</taxon>
        <taxon>Micrococcaceae</taxon>
        <taxon>Paeniglutamicibacter</taxon>
    </lineage>
</organism>
<evidence type="ECO:0000256" key="3">
    <source>
        <dbReference type="ARBA" id="ARBA00022777"/>
    </source>
</evidence>
<keyword evidence="2 4" id="KW-0808">Transferase</keyword>
<dbReference type="Proteomes" id="UP000523000">
    <property type="component" value="Unassembled WGS sequence"/>
</dbReference>
<name>A0A839QMX0_9MICC</name>
<dbReference type="PIRSF" id="PIRSF006078">
    <property type="entry name" value="GlxK"/>
    <property type="match status" value="1"/>
</dbReference>
<evidence type="ECO:0000256" key="2">
    <source>
        <dbReference type="ARBA" id="ARBA00022679"/>
    </source>
</evidence>
<comment type="caution">
    <text evidence="5">The sequence shown here is derived from an EMBL/GenBank/DDBJ whole genome shotgun (WGS) entry which is preliminary data.</text>
</comment>
<dbReference type="Gene3D" id="3.90.1510.10">
    <property type="entry name" value="Glycerate kinase, domain 2"/>
    <property type="match status" value="1"/>
</dbReference>
<evidence type="ECO:0000256" key="4">
    <source>
        <dbReference type="PIRNR" id="PIRNR006078"/>
    </source>
</evidence>
<dbReference type="Pfam" id="PF02595">
    <property type="entry name" value="Gly_kinase"/>
    <property type="match status" value="1"/>
</dbReference>
<dbReference type="Gene3D" id="3.40.50.10350">
    <property type="entry name" value="Glycerate kinase, domain 1"/>
    <property type="match status" value="1"/>
</dbReference>
<evidence type="ECO:0000313" key="5">
    <source>
        <dbReference type="EMBL" id="MBB2994562.1"/>
    </source>
</evidence>
<dbReference type="RefSeq" id="WP_183509927.1">
    <property type="nucleotide sequence ID" value="NZ_BAABGK010000038.1"/>
</dbReference>
<dbReference type="InterPro" id="IPR018193">
    <property type="entry name" value="Glyc_kinase_flavodox-like_fold"/>
</dbReference>
<dbReference type="NCBIfam" id="TIGR00045">
    <property type="entry name" value="glycerate kinase"/>
    <property type="match status" value="1"/>
</dbReference>
<dbReference type="PANTHER" id="PTHR21599">
    <property type="entry name" value="GLYCERATE KINASE"/>
    <property type="match status" value="1"/>
</dbReference>
<dbReference type="GO" id="GO:0008887">
    <property type="term" value="F:glycerate kinase activity"/>
    <property type="evidence" value="ECO:0007669"/>
    <property type="project" value="UniProtKB-UniRule"/>
</dbReference>
<dbReference type="InterPro" id="IPR036129">
    <property type="entry name" value="Glycerate_kinase_sf"/>
</dbReference>
<keyword evidence="3 4" id="KW-0418">Kinase</keyword>
<proteinExistence type="inferred from homology"/>
<dbReference type="AlphaFoldDB" id="A0A839QMX0"/>
<dbReference type="SUPFAM" id="SSF110738">
    <property type="entry name" value="Glycerate kinase I"/>
    <property type="match status" value="1"/>
</dbReference>
<dbReference type="PANTHER" id="PTHR21599:SF0">
    <property type="entry name" value="GLYCERATE KINASE"/>
    <property type="match status" value="1"/>
</dbReference>
<evidence type="ECO:0000313" key="6">
    <source>
        <dbReference type="Proteomes" id="UP000523000"/>
    </source>
</evidence>
<evidence type="ECO:0000256" key="1">
    <source>
        <dbReference type="ARBA" id="ARBA00006284"/>
    </source>
</evidence>
<protein>
    <submittedName>
        <fullName evidence="5">Glycerate kinase</fullName>
        <ecNumber evidence="5">2.7.1.31</ecNumber>
    </submittedName>
</protein>
<gene>
    <name evidence="5" type="ORF">E9229_000753</name>
</gene>